<dbReference type="GO" id="GO:0005975">
    <property type="term" value="P:carbohydrate metabolic process"/>
    <property type="evidence" value="ECO:0007669"/>
    <property type="project" value="InterPro"/>
</dbReference>
<dbReference type="InterPro" id="IPR014718">
    <property type="entry name" value="GH-type_carb-bd"/>
</dbReference>
<dbReference type="Pfam" id="PF01263">
    <property type="entry name" value="Aldose_epim"/>
    <property type="match status" value="1"/>
</dbReference>
<dbReference type="EC" id="5.1.3.15" evidence="4"/>
<feature type="active site" evidence="5">
    <location>
        <position position="276"/>
    </location>
</feature>
<comment type="catalytic activity">
    <reaction evidence="1">
        <text>alpha-D-glucose 6-phosphate = beta-D-glucose 6-phosphate</text>
        <dbReference type="Rhea" id="RHEA:16249"/>
        <dbReference type="ChEBI" id="CHEBI:58225"/>
        <dbReference type="ChEBI" id="CHEBI:58247"/>
        <dbReference type="EC" id="5.1.3.15"/>
    </reaction>
</comment>
<sequence length="304" mass="33485">MEPLSHIDALNHRFGIDGIAQIVSGKGGLPVVQITSPAAHAEVSLYGAQVLSWRPAGQEEVLFLSKQSHFESGKAIRGGIPVCFPWFRAKADNPKAPTHGFVRTREWRLDSLSVDDDGSVTLVCLTSSDDSTRALWRHDFLVAYRIRIASTLRLELSVMNRGTSPLRFEEALHSYFRVGDIHQARVHGLDAVTYLDNTDGNKSKRQDGSLALAAPTDNAYIDTEAPAEILDPVLHRRLRTEKLHSSTTIVWNPWQQGAAALSDLGNDEWQHMLCVEAGNILSAAVSLAPGEEHTMRSTLSIHPE</sequence>
<dbReference type="RefSeq" id="WP_260793445.1">
    <property type="nucleotide sequence ID" value="NZ_CP093313.1"/>
</dbReference>
<dbReference type="Proteomes" id="UP001059380">
    <property type="component" value="Chromosome"/>
</dbReference>
<protein>
    <recommendedName>
        <fullName evidence="4">Putative glucose-6-phosphate 1-epimerase</fullName>
        <ecNumber evidence="4">5.1.3.15</ecNumber>
    </recommendedName>
</protein>
<dbReference type="AlphaFoldDB" id="A0A9J7BSC3"/>
<dbReference type="PANTHER" id="PTHR11122">
    <property type="entry name" value="APOSPORY-ASSOCIATED PROTEIN C-RELATED"/>
    <property type="match status" value="1"/>
</dbReference>
<dbReference type="InterPro" id="IPR025532">
    <property type="entry name" value="G6P_1-epimerase"/>
</dbReference>
<dbReference type="CDD" id="cd09020">
    <property type="entry name" value="D-hex-6-P-epi_like"/>
    <property type="match status" value="1"/>
</dbReference>
<evidence type="ECO:0000313" key="6">
    <source>
        <dbReference type="EMBL" id="UWZ83941.1"/>
    </source>
</evidence>
<dbReference type="InterPro" id="IPR008183">
    <property type="entry name" value="Aldose_1/G6P_1-epimerase"/>
</dbReference>
<dbReference type="PANTHER" id="PTHR11122:SF13">
    <property type="entry name" value="GLUCOSE-6-PHOSPHATE 1-EPIMERASE"/>
    <property type="match status" value="1"/>
</dbReference>
<evidence type="ECO:0000256" key="3">
    <source>
        <dbReference type="ARBA" id="ARBA00023235"/>
    </source>
</evidence>
<evidence type="ECO:0000256" key="2">
    <source>
        <dbReference type="ARBA" id="ARBA00005866"/>
    </source>
</evidence>
<reference evidence="6" key="1">
    <citation type="submission" date="2021-04" db="EMBL/GenBank/DDBJ databases">
        <title>Phylogenetic analysis of Acidobacteriaceae.</title>
        <authorList>
            <person name="Qiu L."/>
            <person name="Zhang Q."/>
        </authorList>
    </citation>
    <scope>NUCLEOTIDE SEQUENCE</scope>
    <source>
        <strain evidence="6">DSM 25168</strain>
    </source>
</reference>
<dbReference type="GO" id="GO:0030246">
    <property type="term" value="F:carbohydrate binding"/>
    <property type="evidence" value="ECO:0007669"/>
    <property type="project" value="UniProtKB-UniRule"/>
</dbReference>
<gene>
    <name evidence="6" type="ORF">MOP44_25705</name>
</gene>
<evidence type="ECO:0000256" key="1">
    <source>
        <dbReference type="ARBA" id="ARBA00001096"/>
    </source>
</evidence>
<keyword evidence="7" id="KW-1185">Reference proteome</keyword>
<keyword evidence="3 4" id="KW-0413">Isomerase</keyword>
<evidence type="ECO:0000313" key="7">
    <source>
        <dbReference type="Proteomes" id="UP001059380"/>
    </source>
</evidence>
<dbReference type="KEGG" id="orp:MOP44_25705"/>
<organism evidence="6 7">
    <name type="scientific">Occallatibacter riparius</name>
    <dbReference type="NCBI Taxonomy" id="1002689"/>
    <lineage>
        <taxon>Bacteria</taxon>
        <taxon>Pseudomonadati</taxon>
        <taxon>Acidobacteriota</taxon>
        <taxon>Terriglobia</taxon>
        <taxon>Terriglobales</taxon>
        <taxon>Acidobacteriaceae</taxon>
        <taxon>Occallatibacter</taxon>
    </lineage>
</organism>
<proteinExistence type="inferred from homology"/>
<comment type="similarity">
    <text evidence="2 4">Belongs to the glucose-6-phosphate 1-epimerase family.</text>
</comment>
<dbReference type="PIRSF" id="PIRSF016020">
    <property type="entry name" value="PHexose_mutarotase"/>
    <property type="match status" value="1"/>
</dbReference>
<evidence type="ECO:0000256" key="4">
    <source>
        <dbReference type="PIRNR" id="PIRNR016020"/>
    </source>
</evidence>
<name>A0A9J7BSC3_9BACT</name>
<dbReference type="GO" id="GO:0047938">
    <property type="term" value="F:glucose-6-phosphate 1-epimerase activity"/>
    <property type="evidence" value="ECO:0007669"/>
    <property type="project" value="UniProtKB-UniRule"/>
</dbReference>
<dbReference type="Gene3D" id="2.70.98.10">
    <property type="match status" value="1"/>
</dbReference>
<feature type="active site" evidence="5">
    <location>
        <position position="173"/>
    </location>
</feature>
<dbReference type="InterPro" id="IPR011013">
    <property type="entry name" value="Gal_mutarotase_sf_dom"/>
</dbReference>
<accession>A0A9J7BSC3</accession>
<dbReference type="SUPFAM" id="SSF74650">
    <property type="entry name" value="Galactose mutarotase-like"/>
    <property type="match status" value="1"/>
</dbReference>
<dbReference type="EMBL" id="CP093313">
    <property type="protein sequence ID" value="UWZ83941.1"/>
    <property type="molecule type" value="Genomic_DNA"/>
</dbReference>
<evidence type="ECO:0000256" key="5">
    <source>
        <dbReference type="PIRSR" id="PIRSR016020-1"/>
    </source>
</evidence>